<evidence type="ECO:0000256" key="2">
    <source>
        <dbReference type="ARBA" id="ARBA00022617"/>
    </source>
</evidence>
<keyword evidence="7" id="KW-0472">Membrane</keyword>
<keyword evidence="3 7" id="KW-0479">Metal-binding</keyword>
<feature type="transmembrane region" description="Helical" evidence="7">
    <location>
        <begin position="9"/>
        <end position="28"/>
    </location>
</feature>
<dbReference type="InterPro" id="IPR005616">
    <property type="entry name" value="CcmH/CycL/Ccl2/NrfF_N"/>
</dbReference>
<comment type="similarity">
    <text evidence="1 7">Belongs to the CcmH/CycL/Ccl2/NrfF family.</text>
</comment>
<dbReference type="PANTHER" id="PTHR47870">
    <property type="entry name" value="CYTOCHROME C-TYPE BIOGENESIS PROTEIN CCMH"/>
    <property type="match status" value="1"/>
</dbReference>
<reference evidence="9" key="1">
    <citation type="submission" date="2018-12" db="EMBL/GenBank/DDBJ databases">
        <title>Novel natural products biosynthetic potential of the class Ktedonobacteria.</title>
        <authorList>
            <person name="Zheng Y."/>
            <person name="Saitou A."/>
            <person name="Wang C.M."/>
            <person name="Toyoda A."/>
            <person name="Minakuchi Y."/>
            <person name="Sekiguchi Y."/>
            <person name="Ueda K."/>
            <person name="Takano H."/>
            <person name="Sakai Y."/>
            <person name="Yokota A."/>
            <person name="Yabe S."/>
        </authorList>
    </citation>
    <scope>NUCLEOTIDE SEQUENCE</scope>
    <source>
        <strain evidence="9">A3-2</strain>
    </source>
</reference>
<evidence type="ECO:0000256" key="3">
    <source>
        <dbReference type="ARBA" id="ARBA00022723"/>
    </source>
</evidence>
<dbReference type="InterPro" id="IPR051263">
    <property type="entry name" value="C-type_cytochrome_biogenesis"/>
</dbReference>
<dbReference type="InterPro" id="IPR038297">
    <property type="entry name" value="CcmH/CycL/NrfF/Ccl2_sf"/>
</dbReference>
<comment type="function">
    <text evidence="7">Possible subunit of a heme lyase.</text>
</comment>
<dbReference type="PANTHER" id="PTHR47870:SF1">
    <property type="entry name" value="CYTOCHROME C-TYPE BIOGENESIS PROTEIN CCMH"/>
    <property type="match status" value="1"/>
</dbReference>
<dbReference type="GO" id="GO:0005886">
    <property type="term" value="C:plasma membrane"/>
    <property type="evidence" value="ECO:0007669"/>
    <property type="project" value="TreeGrafter"/>
</dbReference>
<keyword evidence="7" id="KW-1133">Transmembrane helix</keyword>
<evidence type="ECO:0000256" key="4">
    <source>
        <dbReference type="ARBA" id="ARBA00022729"/>
    </source>
</evidence>
<dbReference type="GO" id="GO:0046872">
    <property type="term" value="F:metal ion binding"/>
    <property type="evidence" value="ECO:0007669"/>
    <property type="project" value="UniProtKB-KW"/>
</dbReference>
<evidence type="ECO:0000259" key="8">
    <source>
        <dbReference type="Pfam" id="PF03918"/>
    </source>
</evidence>
<feature type="transmembrane region" description="Helical" evidence="7">
    <location>
        <begin position="110"/>
        <end position="131"/>
    </location>
</feature>
<feature type="domain" description="CcmH/CycL/Ccl2/NrfF N-terminal" evidence="8">
    <location>
        <begin position="35"/>
        <end position="147"/>
    </location>
</feature>
<gene>
    <name evidence="9" type="ORF">KTA_25570</name>
</gene>
<keyword evidence="4 7" id="KW-0732">Signal</keyword>
<name>A0A455T366_9CHLR</name>
<keyword evidence="7" id="KW-0812">Transmembrane</keyword>
<evidence type="ECO:0000256" key="5">
    <source>
        <dbReference type="ARBA" id="ARBA00022748"/>
    </source>
</evidence>
<dbReference type="CDD" id="cd16378">
    <property type="entry name" value="CcmH_N"/>
    <property type="match status" value="1"/>
</dbReference>
<dbReference type="Gene3D" id="1.10.8.640">
    <property type="entry name" value="Cytochrome C biogenesis protein"/>
    <property type="match status" value="1"/>
</dbReference>
<evidence type="ECO:0000256" key="6">
    <source>
        <dbReference type="ARBA" id="ARBA00023004"/>
    </source>
</evidence>
<dbReference type="EMBL" id="AP019377">
    <property type="protein sequence ID" value="BBH94358.1"/>
    <property type="molecule type" value="Genomic_DNA"/>
</dbReference>
<keyword evidence="6 7" id="KW-0408">Iron</keyword>
<proteinExistence type="inferred from homology"/>
<evidence type="ECO:0000256" key="7">
    <source>
        <dbReference type="RuleBase" id="RU364112"/>
    </source>
</evidence>
<organism evidence="9">
    <name type="scientific">Thermogemmatispora argillosa</name>
    <dbReference type="NCBI Taxonomy" id="2045280"/>
    <lineage>
        <taxon>Bacteria</taxon>
        <taxon>Bacillati</taxon>
        <taxon>Chloroflexota</taxon>
        <taxon>Ktedonobacteria</taxon>
        <taxon>Thermogemmatisporales</taxon>
        <taxon>Thermogemmatisporaceae</taxon>
        <taxon>Thermogemmatispora</taxon>
    </lineage>
</organism>
<accession>A0A455T366</accession>
<dbReference type="GO" id="GO:0017004">
    <property type="term" value="P:cytochrome complex assembly"/>
    <property type="evidence" value="ECO:0007669"/>
    <property type="project" value="UniProtKB-KW"/>
</dbReference>
<evidence type="ECO:0000313" key="9">
    <source>
        <dbReference type="EMBL" id="BBH94358.1"/>
    </source>
</evidence>
<dbReference type="Pfam" id="PF03918">
    <property type="entry name" value="CcmH"/>
    <property type="match status" value="1"/>
</dbReference>
<dbReference type="AlphaFoldDB" id="A0A455T366"/>
<keyword evidence="5" id="KW-0201">Cytochrome c-type biogenesis</keyword>
<evidence type="ECO:0000256" key="1">
    <source>
        <dbReference type="ARBA" id="ARBA00010342"/>
    </source>
</evidence>
<sequence>MKRLPRQALVPALALLLVATIALVWWLVYLSHPRATTLDQRVAEVASQLRCPVCQGESVQDSPSELAQQMRAVIRQQLQEGRSEQQVIQYFVDRYGETILWNPPRQGFSLLVWLIPPAILLGGAVLIGFVLREWRQHRQAQSETVEAEAGSALVDPVPDEELERYRAELEAELSADDPLFQPLPTQRGS</sequence>
<protein>
    <recommendedName>
        <fullName evidence="7">Cytochrome c-type biogenesis protein</fullName>
    </recommendedName>
</protein>
<keyword evidence="2 7" id="KW-0349">Heme</keyword>